<dbReference type="GO" id="GO:0016301">
    <property type="term" value="F:kinase activity"/>
    <property type="evidence" value="ECO:0007669"/>
    <property type="project" value="UniProtKB-KW"/>
</dbReference>
<dbReference type="InterPro" id="IPR004363">
    <property type="entry name" value="Methylgl_synth"/>
</dbReference>
<comment type="caution">
    <text evidence="2">The sequence shown here is derived from an EMBL/GenBank/DDBJ whole genome shotgun (WGS) entry which is preliminary data.</text>
</comment>
<dbReference type="SUPFAM" id="SSF111331">
    <property type="entry name" value="NAD kinase/diacylglycerol kinase-like"/>
    <property type="match status" value="1"/>
</dbReference>
<dbReference type="GO" id="GO:0005524">
    <property type="term" value="F:ATP binding"/>
    <property type="evidence" value="ECO:0007669"/>
    <property type="project" value="InterPro"/>
</dbReference>
<dbReference type="Gene3D" id="3.40.50.10330">
    <property type="entry name" value="Probable inorganic polyphosphate/atp-NAD kinase, domain 1"/>
    <property type="match status" value="1"/>
</dbReference>
<name>A0A9X1NH52_9ACTN</name>
<dbReference type="InterPro" id="IPR001206">
    <property type="entry name" value="Diacylglycerol_kinase_cat_dom"/>
</dbReference>
<dbReference type="SMART" id="SM00046">
    <property type="entry name" value="DAGKc"/>
    <property type="match status" value="1"/>
</dbReference>
<dbReference type="EMBL" id="JAJOMB010000010">
    <property type="protein sequence ID" value="MCD5313023.1"/>
    <property type="molecule type" value="Genomic_DNA"/>
</dbReference>
<protein>
    <submittedName>
        <fullName evidence="2">Lipid kinase</fullName>
        <ecNumber evidence="2">2.7.1.-</ecNumber>
    </submittedName>
</protein>
<evidence type="ECO:0000313" key="3">
    <source>
        <dbReference type="Proteomes" id="UP001138997"/>
    </source>
</evidence>
<dbReference type="EC" id="2.7.1.-" evidence="2"/>
<proteinExistence type="predicted"/>
<dbReference type="InterPro" id="IPR005218">
    <property type="entry name" value="Diacylglycerol/lipid_kinase"/>
</dbReference>
<dbReference type="InterPro" id="IPR016064">
    <property type="entry name" value="NAD/diacylglycerol_kinase_sf"/>
</dbReference>
<keyword evidence="2" id="KW-0808">Transferase</keyword>
<evidence type="ECO:0000313" key="2">
    <source>
        <dbReference type="EMBL" id="MCD5313023.1"/>
    </source>
</evidence>
<dbReference type="GO" id="GO:0005829">
    <property type="term" value="C:cytosol"/>
    <property type="evidence" value="ECO:0007669"/>
    <property type="project" value="TreeGrafter"/>
</dbReference>
<dbReference type="InterPro" id="IPR045540">
    <property type="entry name" value="YegS/DAGK_C"/>
</dbReference>
<dbReference type="GO" id="GO:0008654">
    <property type="term" value="P:phospholipid biosynthetic process"/>
    <property type="evidence" value="ECO:0007669"/>
    <property type="project" value="InterPro"/>
</dbReference>
<organism evidence="2 3">
    <name type="scientific">Kineosporia babensis</name>
    <dbReference type="NCBI Taxonomy" id="499548"/>
    <lineage>
        <taxon>Bacteria</taxon>
        <taxon>Bacillati</taxon>
        <taxon>Actinomycetota</taxon>
        <taxon>Actinomycetes</taxon>
        <taxon>Kineosporiales</taxon>
        <taxon>Kineosporiaceae</taxon>
        <taxon>Kineosporia</taxon>
    </lineage>
</organism>
<reference evidence="2" key="1">
    <citation type="submission" date="2021-11" db="EMBL/GenBank/DDBJ databases">
        <title>Streptomyces corallinus and Kineosporia corallina sp. nov., two new coral-derived marine actinobacteria.</title>
        <authorList>
            <person name="Buangrab K."/>
            <person name="Sutthacheep M."/>
            <person name="Yeemin T."/>
            <person name="Harunari E."/>
            <person name="Igarashi Y."/>
            <person name="Sripreechasak P."/>
            <person name="Kanchanasin P."/>
            <person name="Tanasupawat S."/>
            <person name="Phongsopitanun W."/>
        </authorList>
    </citation>
    <scope>NUCLEOTIDE SEQUENCE</scope>
    <source>
        <strain evidence="2">JCM 31032</strain>
    </source>
</reference>
<dbReference type="PROSITE" id="PS50146">
    <property type="entry name" value="DAGK"/>
    <property type="match status" value="1"/>
</dbReference>
<dbReference type="Gene3D" id="2.60.200.40">
    <property type="match status" value="1"/>
</dbReference>
<dbReference type="RefSeq" id="WP_231443830.1">
    <property type="nucleotide sequence ID" value="NZ_JAJOMB010000010.1"/>
</dbReference>
<dbReference type="Pfam" id="PF19279">
    <property type="entry name" value="YegS_C"/>
    <property type="match status" value="1"/>
</dbReference>
<dbReference type="Pfam" id="PF00781">
    <property type="entry name" value="DAGK_cat"/>
    <property type="match status" value="1"/>
</dbReference>
<feature type="domain" description="DAGKc" evidence="1">
    <location>
        <begin position="1"/>
        <end position="130"/>
    </location>
</feature>
<dbReference type="NCBIfam" id="TIGR00147">
    <property type="entry name" value="YegS/Rv2252/BmrU family lipid kinase"/>
    <property type="match status" value="1"/>
</dbReference>
<evidence type="ECO:0000259" key="1">
    <source>
        <dbReference type="PROSITE" id="PS50146"/>
    </source>
</evidence>
<dbReference type="Proteomes" id="UP001138997">
    <property type="component" value="Unassembled WGS sequence"/>
</dbReference>
<dbReference type="NCBIfam" id="NF009604">
    <property type="entry name" value="PRK13057.1"/>
    <property type="match status" value="1"/>
</dbReference>
<dbReference type="PANTHER" id="PTHR30492">
    <property type="entry name" value="METHYLGLYOXAL SYNTHASE"/>
    <property type="match status" value="1"/>
</dbReference>
<dbReference type="InterPro" id="IPR017438">
    <property type="entry name" value="ATP-NAD_kinase_N"/>
</dbReference>
<sequence length="315" mass="33362">MIESPAVLIVNTASRRGREDFDRARESLTGLGVDLRAAHAVEDPSTLPSVVKDAIDAGARTIVLGGGDGTVSSVAPYLCETGVVLGLLPTGTANDLARTLGLPTDLIKACENVAQGKVVDVDLGVVGDDKFLNVSSIGLAVGVTKQLNPKLKKRLGALAYPVATIKAYRRFQTFSARLEFPDGDHDDVELDDLLQLAVANGRFYGGGAVVAPNAGIDDHLLDVYAIPRGTPWQRWQVARHFVSGVFTESDHVYHVTTRNVRVSTEPGQAINVDGELSARTPEVFGIVEGGLRVVVPVDASVGVADVGARQRARSH</sequence>
<dbReference type="GO" id="GO:0008929">
    <property type="term" value="F:methylglyoxal synthase activity"/>
    <property type="evidence" value="ECO:0007669"/>
    <property type="project" value="InterPro"/>
</dbReference>
<keyword evidence="2" id="KW-0418">Kinase</keyword>
<dbReference type="AlphaFoldDB" id="A0A9X1NH52"/>
<dbReference type="GO" id="GO:0019242">
    <property type="term" value="P:methylglyoxal biosynthetic process"/>
    <property type="evidence" value="ECO:0007669"/>
    <property type="project" value="InterPro"/>
</dbReference>
<keyword evidence="3" id="KW-1185">Reference proteome</keyword>
<gene>
    <name evidence="2" type="ORF">LR394_19110</name>
</gene>
<accession>A0A9X1NH52</accession>
<dbReference type="PANTHER" id="PTHR30492:SF0">
    <property type="entry name" value="METHYLGLYOXAL SYNTHASE"/>
    <property type="match status" value="1"/>
</dbReference>